<dbReference type="EMBL" id="CAJVPM010000468">
    <property type="protein sequence ID" value="CAG8445089.1"/>
    <property type="molecule type" value="Genomic_DNA"/>
</dbReference>
<sequence>MWQLSSHIMTAIAKKLLLNGKEILPTVRDARSPKNLYKLLNVYPNNGVGLKVVPDHWVNKGIIDSYYEITKATLKMKDITHGKVFGIKVWNGRVLKNGKPEKIRGGYKWNWMLWPVKESL</sequence>
<gene>
    <name evidence="1" type="ORF">SCALOS_LOCUS877</name>
</gene>
<reference evidence="1" key="1">
    <citation type="submission" date="2021-06" db="EMBL/GenBank/DDBJ databases">
        <authorList>
            <person name="Kallberg Y."/>
            <person name="Tangrot J."/>
            <person name="Rosling A."/>
        </authorList>
    </citation>
    <scope>NUCLEOTIDE SEQUENCE</scope>
    <source>
        <strain evidence="1">AU212A</strain>
    </source>
</reference>
<evidence type="ECO:0000313" key="2">
    <source>
        <dbReference type="Proteomes" id="UP000789860"/>
    </source>
</evidence>
<keyword evidence="2" id="KW-1185">Reference proteome</keyword>
<evidence type="ECO:0000313" key="1">
    <source>
        <dbReference type="EMBL" id="CAG8445089.1"/>
    </source>
</evidence>
<comment type="caution">
    <text evidence="1">The sequence shown here is derived from an EMBL/GenBank/DDBJ whole genome shotgun (WGS) entry which is preliminary data.</text>
</comment>
<accession>A0ACA9K0M2</accession>
<protein>
    <submittedName>
        <fullName evidence="1">2053_t:CDS:1</fullName>
    </submittedName>
</protein>
<organism evidence="1 2">
    <name type="scientific">Scutellospora calospora</name>
    <dbReference type="NCBI Taxonomy" id="85575"/>
    <lineage>
        <taxon>Eukaryota</taxon>
        <taxon>Fungi</taxon>
        <taxon>Fungi incertae sedis</taxon>
        <taxon>Mucoromycota</taxon>
        <taxon>Glomeromycotina</taxon>
        <taxon>Glomeromycetes</taxon>
        <taxon>Diversisporales</taxon>
        <taxon>Gigasporaceae</taxon>
        <taxon>Scutellospora</taxon>
    </lineage>
</organism>
<proteinExistence type="predicted"/>
<name>A0ACA9K0M2_9GLOM</name>
<dbReference type="Proteomes" id="UP000789860">
    <property type="component" value="Unassembled WGS sequence"/>
</dbReference>